<feature type="domain" description="Glycosyltransferase 2-like" evidence="5">
    <location>
        <begin position="34"/>
        <end position="158"/>
    </location>
</feature>
<dbReference type="OrthoDB" id="9801697at2"/>
<keyword evidence="4" id="KW-0012">Acyltransferase</keyword>
<keyword evidence="2 6" id="KW-0808">Transferase</keyword>
<protein>
    <submittedName>
        <fullName evidence="6">Glycosyltransferase, group 2 family</fullName>
        <ecNumber evidence="6">2.4.-.-</ecNumber>
    </submittedName>
</protein>
<dbReference type="Proteomes" id="UP000009223">
    <property type="component" value="Chromosome"/>
</dbReference>
<reference evidence="6 7" key="2">
    <citation type="journal article" date="2011" name="ISME J.">
        <title>RNA-seq reveals cooperative metabolic interactions between two termite-gut spirochete species in co-culture.</title>
        <authorList>
            <person name="Rosenthal A.Z."/>
            <person name="Matson E.G."/>
            <person name="Eldar A."/>
            <person name="Leadbetter J.R."/>
        </authorList>
    </citation>
    <scope>NUCLEOTIDE SEQUENCE [LARGE SCALE GENOMIC DNA]</scope>
    <source>
        <strain evidence="7">ATCC BAA-887 / DSM 12427 / ZAS-2</strain>
    </source>
</reference>
<dbReference type="Gene3D" id="2.160.10.10">
    <property type="entry name" value="Hexapeptide repeat proteins"/>
    <property type="match status" value="1"/>
</dbReference>
<dbReference type="SUPFAM" id="SSF51161">
    <property type="entry name" value="Trimeric LpxA-like enzymes"/>
    <property type="match status" value="1"/>
</dbReference>
<evidence type="ECO:0000313" key="6">
    <source>
        <dbReference type="EMBL" id="AEF84575.1"/>
    </source>
</evidence>
<keyword evidence="7" id="KW-1185">Reference proteome</keyword>
<sequence>MIMDLNEKNANINTYLRKSPNDEQFSIEYTPFLSICIPTYNRIDELEKLVLNILKLNIQELEIVILDNCSTDNTIIRLKKINDSRLRVYSNNENIGGNLNIIKVATYARGIYSMICLDKDWIEAEYMQSFIYTLKTNPSVDFGYCKLDIDKDDTNEIEYHYGGFDATFHLGYLSKHPSGYFFKTKKYINSAFFSNNISTYPKKFAFFQDIIIAELAEKGDALIFKLPLLNMKALIDLNINKTYTYSDNSMWWFPKQRLQEYSIYIMHASKSSLKYKERYKIIENLFRCGFIFSTYYYYYCMNDNNVISHYSIKFKKIKPIDFIFIGYKYCKTFLNLNNNMKYSDKIIIIFKTFYIEITNRNKIVKILYRYVSYILKKFKRKNISFSEKWRLLNNHNGTVAKNPFRFEKVHVGKKTYGELNVFDSSNDNTILKIGNYCSIAHDVIFLLGAEHQNNNISTFPFKVRLFGYYREALSKGDIIVNDDVWIGINATICSGVSIGQGAIVGAGSVVTKDVPPYAIVCGNPAKIIKYRFDKSICEKLLGINICELFDKFTEKDIKLIYTPLTIDIIDDIIKNE</sequence>
<dbReference type="eggNOG" id="COG0463">
    <property type="taxonomic scope" value="Bacteria"/>
</dbReference>
<name>F5YHK1_TREPZ</name>
<dbReference type="PANTHER" id="PTHR43300:SF11">
    <property type="entry name" value="ACETYLTRANSFERASE RV3034C-RELATED"/>
    <property type="match status" value="1"/>
</dbReference>
<dbReference type="InterPro" id="IPR018357">
    <property type="entry name" value="Hexapep_transf_CS"/>
</dbReference>
<dbReference type="EC" id="2.4.-.-" evidence="6"/>
<dbReference type="SUPFAM" id="SSF53448">
    <property type="entry name" value="Nucleotide-diphospho-sugar transferases"/>
    <property type="match status" value="1"/>
</dbReference>
<organism evidence="6 7">
    <name type="scientific">Treponema primitia (strain ATCC BAA-887 / DSM 12427 / ZAS-2)</name>
    <dbReference type="NCBI Taxonomy" id="545694"/>
    <lineage>
        <taxon>Bacteria</taxon>
        <taxon>Pseudomonadati</taxon>
        <taxon>Spirochaetota</taxon>
        <taxon>Spirochaetia</taxon>
        <taxon>Spirochaetales</taxon>
        <taxon>Treponemataceae</taxon>
        <taxon>Treponema</taxon>
    </lineage>
</organism>
<dbReference type="CDD" id="cd00761">
    <property type="entry name" value="Glyco_tranf_GTA_type"/>
    <property type="match status" value="1"/>
</dbReference>
<evidence type="ECO:0000256" key="4">
    <source>
        <dbReference type="ARBA" id="ARBA00023315"/>
    </source>
</evidence>
<dbReference type="GO" id="GO:0016746">
    <property type="term" value="F:acyltransferase activity"/>
    <property type="evidence" value="ECO:0007669"/>
    <property type="project" value="UniProtKB-KW"/>
</dbReference>
<evidence type="ECO:0000313" key="7">
    <source>
        <dbReference type="Proteomes" id="UP000009223"/>
    </source>
</evidence>
<dbReference type="InterPro" id="IPR050179">
    <property type="entry name" value="Trans_hexapeptide_repeat"/>
</dbReference>
<evidence type="ECO:0000259" key="5">
    <source>
        <dbReference type="Pfam" id="PF00535"/>
    </source>
</evidence>
<dbReference type="eggNOG" id="COG0110">
    <property type="taxonomic scope" value="Bacteria"/>
</dbReference>
<comment type="similarity">
    <text evidence="1">Belongs to the transferase hexapeptide repeat family.</text>
</comment>
<dbReference type="Pfam" id="PF00535">
    <property type="entry name" value="Glycos_transf_2"/>
    <property type="match status" value="1"/>
</dbReference>
<proteinExistence type="inferred from homology"/>
<dbReference type="Gene3D" id="3.90.550.10">
    <property type="entry name" value="Spore Coat Polysaccharide Biosynthesis Protein SpsA, Chain A"/>
    <property type="match status" value="1"/>
</dbReference>
<reference evidence="7" key="1">
    <citation type="submission" date="2009-12" db="EMBL/GenBank/DDBJ databases">
        <title>Complete sequence of Treponema primitia strain ZAS-2.</title>
        <authorList>
            <person name="Tetu S.G."/>
            <person name="Matson E."/>
            <person name="Ren Q."/>
            <person name="Seshadri R."/>
            <person name="Elbourne L."/>
            <person name="Hassan K.A."/>
            <person name="Durkin A."/>
            <person name="Radune D."/>
            <person name="Mohamoud Y."/>
            <person name="Shay R."/>
            <person name="Jin S."/>
            <person name="Zhang X."/>
            <person name="Lucey K."/>
            <person name="Ballor N.R."/>
            <person name="Ottesen E."/>
            <person name="Rosenthal R."/>
            <person name="Allen A."/>
            <person name="Leadbetter J.R."/>
            <person name="Paulsen I.T."/>
        </authorList>
    </citation>
    <scope>NUCLEOTIDE SEQUENCE [LARGE SCALE GENOMIC DNA]</scope>
    <source>
        <strain evidence="7">ATCC BAA-887 / DSM 12427 / ZAS-2</strain>
    </source>
</reference>
<evidence type="ECO:0000256" key="1">
    <source>
        <dbReference type="ARBA" id="ARBA00007274"/>
    </source>
</evidence>
<gene>
    <name evidence="6" type="ordered locus">TREPR_2378</name>
</gene>
<dbReference type="EMBL" id="CP001843">
    <property type="protein sequence ID" value="AEF84575.1"/>
    <property type="molecule type" value="Genomic_DNA"/>
</dbReference>
<dbReference type="CDD" id="cd03349">
    <property type="entry name" value="LbH_XAT"/>
    <property type="match status" value="1"/>
</dbReference>
<dbReference type="STRING" id="545694.TREPR_2378"/>
<dbReference type="HOGENOM" id="CLU_473218_0_0_12"/>
<evidence type="ECO:0000256" key="3">
    <source>
        <dbReference type="ARBA" id="ARBA00022737"/>
    </source>
</evidence>
<dbReference type="PANTHER" id="PTHR43300">
    <property type="entry name" value="ACETYLTRANSFERASE"/>
    <property type="match status" value="1"/>
</dbReference>
<dbReference type="GO" id="GO:0016757">
    <property type="term" value="F:glycosyltransferase activity"/>
    <property type="evidence" value="ECO:0007669"/>
    <property type="project" value="UniProtKB-KW"/>
</dbReference>
<keyword evidence="6" id="KW-0328">Glycosyltransferase</keyword>
<dbReference type="InterPro" id="IPR029044">
    <property type="entry name" value="Nucleotide-diphossugar_trans"/>
</dbReference>
<keyword evidence="3" id="KW-0677">Repeat</keyword>
<evidence type="ECO:0000256" key="2">
    <source>
        <dbReference type="ARBA" id="ARBA00022679"/>
    </source>
</evidence>
<dbReference type="InterPro" id="IPR001451">
    <property type="entry name" value="Hexapep"/>
</dbReference>
<dbReference type="Pfam" id="PF00132">
    <property type="entry name" value="Hexapep"/>
    <property type="match status" value="1"/>
</dbReference>
<dbReference type="KEGG" id="tpi:TREPR_2378"/>
<dbReference type="InterPro" id="IPR001173">
    <property type="entry name" value="Glyco_trans_2-like"/>
</dbReference>
<accession>F5YHK1</accession>
<dbReference type="InterPro" id="IPR011004">
    <property type="entry name" value="Trimer_LpxA-like_sf"/>
</dbReference>
<dbReference type="PROSITE" id="PS00101">
    <property type="entry name" value="HEXAPEP_TRANSFERASES"/>
    <property type="match status" value="1"/>
</dbReference>
<dbReference type="AlphaFoldDB" id="F5YHK1"/>